<name>A0A2K1J370_PHYPA</name>
<dbReference type="InterPro" id="IPR027417">
    <property type="entry name" value="P-loop_NTPase"/>
</dbReference>
<sequence>MFGASCFIECSESGVDCFTISCKILEQLNEKSKPKDIEEAQDMLKSFFIKNKIILVLDDVKEQSQIEDIVAMDALSKSIAHFGVEFVKINIHELDEETSMRFFITHSYGYQETLPNELVEVGNEIIKSCNGIPLSLKIMDVFLSSQKRLKKRRDLDGDKSNTDHKIWDILKVSFDNLKNEEKSMFLDICCFFGSDVCLQGMLKERAL</sequence>
<reference evidence="1 3" key="1">
    <citation type="journal article" date="2008" name="Science">
        <title>The Physcomitrella genome reveals evolutionary insights into the conquest of land by plants.</title>
        <authorList>
            <person name="Rensing S."/>
            <person name="Lang D."/>
            <person name="Zimmer A."/>
            <person name="Terry A."/>
            <person name="Salamov A."/>
            <person name="Shapiro H."/>
            <person name="Nishiyama T."/>
            <person name="Perroud P.-F."/>
            <person name="Lindquist E."/>
            <person name="Kamisugi Y."/>
            <person name="Tanahashi T."/>
            <person name="Sakakibara K."/>
            <person name="Fujita T."/>
            <person name="Oishi K."/>
            <person name="Shin-I T."/>
            <person name="Kuroki Y."/>
            <person name="Toyoda A."/>
            <person name="Suzuki Y."/>
            <person name="Hashimoto A."/>
            <person name="Yamaguchi K."/>
            <person name="Sugano A."/>
            <person name="Kohara Y."/>
            <person name="Fujiyama A."/>
            <person name="Anterola A."/>
            <person name="Aoki S."/>
            <person name="Ashton N."/>
            <person name="Barbazuk W.B."/>
            <person name="Barker E."/>
            <person name="Bennetzen J."/>
            <person name="Bezanilla M."/>
            <person name="Blankenship R."/>
            <person name="Cho S.H."/>
            <person name="Dutcher S."/>
            <person name="Estelle M."/>
            <person name="Fawcett J.A."/>
            <person name="Gundlach H."/>
            <person name="Hanada K."/>
            <person name="Heyl A."/>
            <person name="Hicks K.A."/>
            <person name="Hugh J."/>
            <person name="Lohr M."/>
            <person name="Mayer K."/>
            <person name="Melkozernov A."/>
            <person name="Murata T."/>
            <person name="Nelson D."/>
            <person name="Pils B."/>
            <person name="Prigge M."/>
            <person name="Reiss B."/>
            <person name="Renner T."/>
            <person name="Rombauts S."/>
            <person name="Rushton P."/>
            <person name="Sanderfoot A."/>
            <person name="Schween G."/>
            <person name="Shiu S.-H."/>
            <person name="Stueber K."/>
            <person name="Theodoulou F.L."/>
            <person name="Tu H."/>
            <person name="Van de Peer Y."/>
            <person name="Verrier P.J."/>
            <person name="Waters E."/>
            <person name="Wood A."/>
            <person name="Yang L."/>
            <person name="Cove D."/>
            <person name="Cuming A."/>
            <person name="Hasebe M."/>
            <person name="Lucas S."/>
            <person name="Mishler D.B."/>
            <person name="Reski R."/>
            <person name="Grigoriev I."/>
            <person name="Quatrano R.S."/>
            <person name="Boore J.L."/>
        </authorList>
    </citation>
    <scope>NUCLEOTIDE SEQUENCE [LARGE SCALE GENOMIC DNA]</scope>
    <source>
        <strain evidence="2 3">cv. Gransden 2004</strain>
    </source>
</reference>
<dbReference type="AlphaFoldDB" id="A0A2K1J370"/>
<evidence type="ECO:0000313" key="2">
    <source>
        <dbReference type="EnsemblPlants" id="Pp3c17_8750V3.1"/>
    </source>
</evidence>
<dbReference type="Gramene" id="Pp3c17_8750V3.1">
    <property type="protein sequence ID" value="Pp3c17_8750V3.1"/>
    <property type="gene ID" value="Pp3c17_8750"/>
</dbReference>
<keyword evidence="3" id="KW-1185">Reference proteome</keyword>
<dbReference type="Gene3D" id="3.40.50.300">
    <property type="entry name" value="P-loop containing nucleotide triphosphate hydrolases"/>
    <property type="match status" value="1"/>
</dbReference>
<reference evidence="2" key="3">
    <citation type="submission" date="2020-12" db="UniProtKB">
        <authorList>
            <consortium name="EnsemblPlants"/>
        </authorList>
    </citation>
    <scope>IDENTIFICATION</scope>
</reference>
<dbReference type="PANTHER" id="PTHR11017">
    <property type="entry name" value="LEUCINE-RICH REPEAT-CONTAINING PROTEIN"/>
    <property type="match status" value="1"/>
</dbReference>
<dbReference type="InterPro" id="IPR042197">
    <property type="entry name" value="Apaf_helical"/>
</dbReference>
<dbReference type="Proteomes" id="UP000006727">
    <property type="component" value="Chromosome 17"/>
</dbReference>
<organism evidence="1">
    <name type="scientific">Physcomitrium patens</name>
    <name type="common">Spreading-leaved earth moss</name>
    <name type="synonym">Physcomitrella patens</name>
    <dbReference type="NCBI Taxonomy" id="3218"/>
    <lineage>
        <taxon>Eukaryota</taxon>
        <taxon>Viridiplantae</taxon>
        <taxon>Streptophyta</taxon>
        <taxon>Embryophyta</taxon>
        <taxon>Bryophyta</taxon>
        <taxon>Bryophytina</taxon>
        <taxon>Bryopsida</taxon>
        <taxon>Funariidae</taxon>
        <taxon>Funariales</taxon>
        <taxon>Funariaceae</taxon>
        <taxon>Physcomitrium</taxon>
    </lineage>
</organism>
<protein>
    <submittedName>
        <fullName evidence="1 2">Uncharacterized protein</fullName>
    </submittedName>
</protein>
<dbReference type="SUPFAM" id="SSF52540">
    <property type="entry name" value="P-loop containing nucleoside triphosphate hydrolases"/>
    <property type="match status" value="1"/>
</dbReference>
<dbReference type="InParanoid" id="A0A2K1J370"/>
<proteinExistence type="predicted"/>
<dbReference type="Gene3D" id="1.10.8.430">
    <property type="entry name" value="Helical domain of apoptotic protease-activating factors"/>
    <property type="match status" value="1"/>
</dbReference>
<dbReference type="EnsemblPlants" id="Pp3c17_8750V3.1">
    <property type="protein sequence ID" value="Pp3c17_8750V3.1"/>
    <property type="gene ID" value="Pp3c17_8750"/>
</dbReference>
<accession>A0A2K1J370</accession>
<evidence type="ECO:0000313" key="1">
    <source>
        <dbReference type="EMBL" id="PNR35972.1"/>
    </source>
</evidence>
<evidence type="ECO:0000313" key="3">
    <source>
        <dbReference type="Proteomes" id="UP000006727"/>
    </source>
</evidence>
<dbReference type="GO" id="GO:0043531">
    <property type="term" value="F:ADP binding"/>
    <property type="evidence" value="ECO:0007669"/>
    <property type="project" value="InterPro"/>
</dbReference>
<dbReference type="InterPro" id="IPR044974">
    <property type="entry name" value="Disease_R_plants"/>
</dbReference>
<gene>
    <name evidence="1" type="ORF">PHYPA_021822</name>
</gene>
<dbReference type="PaxDb" id="3218-PP1S202_97V6.1"/>
<dbReference type="EMBL" id="ABEU02000017">
    <property type="protein sequence ID" value="PNR35972.1"/>
    <property type="molecule type" value="Genomic_DNA"/>
</dbReference>
<reference evidence="1 3" key="2">
    <citation type="journal article" date="2018" name="Plant J.">
        <title>The Physcomitrella patens chromosome-scale assembly reveals moss genome structure and evolution.</title>
        <authorList>
            <person name="Lang D."/>
            <person name="Ullrich K.K."/>
            <person name="Murat F."/>
            <person name="Fuchs J."/>
            <person name="Jenkins J."/>
            <person name="Haas F.B."/>
            <person name="Piednoel M."/>
            <person name="Gundlach H."/>
            <person name="Van Bel M."/>
            <person name="Meyberg R."/>
            <person name="Vives C."/>
            <person name="Morata J."/>
            <person name="Symeonidi A."/>
            <person name="Hiss M."/>
            <person name="Muchero W."/>
            <person name="Kamisugi Y."/>
            <person name="Saleh O."/>
            <person name="Blanc G."/>
            <person name="Decker E.L."/>
            <person name="van Gessel N."/>
            <person name="Grimwood J."/>
            <person name="Hayes R.D."/>
            <person name="Graham S.W."/>
            <person name="Gunter L.E."/>
            <person name="McDaniel S.F."/>
            <person name="Hoernstein S.N.W."/>
            <person name="Larsson A."/>
            <person name="Li F.W."/>
            <person name="Perroud P.F."/>
            <person name="Phillips J."/>
            <person name="Ranjan P."/>
            <person name="Rokshar D.S."/>
            <person name="Rothfels C.J."/>
            <person name="Schneider L."/>
            <person name="Shu S."/>
            <person name="Stevenson D.W."/>
            <person name="Thummler F."/>
            <person name="Tillich M."/>
            <person name="Villarreal Aguilar J.C."/>
            <person name="Widiez T."/>
            <person name="Wong G.K."/>
            <person name="Wymore A."/>
            <person name="Zhang Y."/>
            <person name="Zimmer A.D."/>
            <person name="Quatrano R.S."/>
            <person name="Mayer K.F.X."/>
            <person name="Goodstein D."/>
            <person name="Casacuberta J.M."/>
            <person name="Vandepoele K."/>
            <person name="Reski R."/>
            <person name="Cuming A.C."/>
            <person name="Tuskan G.A."/>
            <person name="Maumus F."/>
            <person name="Salse J."/>
            <person name="Schmutz J."/>
            <person name="Rensing S.A."/>
        </authorList>
    </citation>
    <scope>NUCLEOTIDE SEQUENCE [LARGE SCALE GENOMIC DNA]</scope>
    <source>
        <strain evidence="2 3">cv. Gransden 2004</strain>
    </source>
</reference>
<dbReference type="GO" id="GO:0006952">
    <property type="term" value="P:defense response"/>
    <property type="evidence" value="ECO:0007669"/>
    <property type="project" value="InterPro"/>
</dbReference>
<dbReference type="PANTHER" id="PTHR11017:SF385">
    <property type="entry name" value="DISEASE RESISTANCE PROTEIN (TIR-NBS-LRR CLASS)-RELATED"/>
    <property type="match status" value="1"/>
</dbReference>